<dbReference type="PANTHER" id="PTHR30545">
    <property type="entry name" value="SUGAR FERMENTATION STIMULATION PROTEIN A"/>
    <property type="match status" value="1"/>
</dbReference>
<dbReference type="InterPro" id="IPR040452">
    <property type="entry name" value="SfsA_C"/>
</dbReference>
<dbReference type="RefSeq" id="WP_246951143.1">
    <property type="nucleotide sequence ID" value="NZ_JALKII010000003.1"/>
</dbReference>
<evidence type="ECO:0000313" key="4">
    <source>
        <dbReference type="EMBL" id="MCK0537521.1"/>
    </source>
</evidence>
<dbReference type="PANTHER" id="PTHR30545:SF2">
    <property type="entry name" value="SUGAR FERMENTATION STIMULATION PROTEIN A"/>
    <property type="match status" value="1"/>
</dbReference>
<proteinExistence type="inferred from homology"/>
<evidence type="ECO:0000259" key="2">
    <source>
        <dbReference type="Pfam" id="PF03749"/>
    </source>
</evidence>
<dbReference type="EMBL" id="JALKII010000003">
    <property type="protein sequence ID" value="MCK0537521.1"/>
    <property type="molecule type" value="Genomic_DNA"/>
</dbReference>
<dbReference type="Pfam" id="PF17746">
    <property type="entry name" value="SfsA_N"/>
    <property type="match status" value="1"/>
</dbReference>
<dbReference type="Gene3D" id="2.40.50.580">
    <property type="match status" value="1"/>
</dbReference>
<dbReference type="Proteomes" id="UP001165524">
    <property type="component" value="Unassembled WGS sequence"/>
</dbReference>
<evidence type="ECO:0000256" key="1">
    <source>
        <dbReference type="HAMAP-Rule" id="MF_00095"/>
    </source>
</evidence>
<protein>
    <recommendedName>
        <fullName evidence="1">Sugar fermentation stimulation protein homolog</fullName>
    </recommendedName>
</protein>
<evidence type="ECO:0000313" key="5">
    <source>
        <dbReference type="Proteomes" id="UP001165524"/>
    </source>
</evidence>
<comment type="caution">
    <text evidence="4">The sequence shown here is derived from an EMBL/GenBank/DDBJ whole genome shotgun (WGS) entry which is preliminary data.</text>
</comment>
<dbReference type="HAMAP" id="MF_00095">
    <property type="entry name" value="SfsA"/>
    <property type="match status" value="1"/>
</dbReference>
<keyword evidence="5" id="KW-1185">Reference proteome</keyword>
<accession>A0ABT0E6T3</accession>
<sequence length="250" mass="26835">MKFDPPLQHGTLVRRYKRFLADIVTEAGDTLTLHCPNTGSMKHCAPEGAAVLYSDSGNPQRKYRHTWEAVQVAHGHWAGVNTSRTNALVAEAILAGRLPALANDALQREVRWGDSRFDLALGARDGEPPHTLIEVKNVTLGPGPDDPDHGILIFPDAVTLRGQKHLQTLMQVVQAGQRAVLVFCVQHTGACQVRPADEIDPAYGALLRQASQAGVEILAWKTRISADEMALAEPLPVVLAGAADASGANA</sequence>
<reference evidence="4" key="1">
    <citation type="submission" date="2022-04" db="EMBL/GenBank/DDBJ databases">
        <title>Alcanivorax sp. CY1518 draft genome sequence.</title>
        <authorList>
            <person name="Zhao G."/>
            <person name="An M."/>
        </authorList>
    </citation>
    <scope>NUCLEOTIDE SEQUENCE</scope>
    <source>
        <strain evidence="4">CY1518</strain>
    </source>
</reference>
<dbReference type="CDD" id="cd22359">
    <property type="entry name" value="SfsA-like_bacterial"/>
    <property type="match status" value="1"/>
</dbReference>
<feature type="domain" description="SfsA N-terminal OB" evidence="3">
    <location>
        <begin position="13"/>
        <end position="80"/>
    </location>
</feature>
<gene>
    <name evidence="1 4" type="primary">sfsA</name>
    <name evidence="4" type="ORF">MU846_07335</name>
</gene>
<dbReference type="Gene3D" id="3.40.1350.60">
    <property type="match status" value="1"/>
</dbReference>
<name>A0ABT0E6T3_9GAMM</name>
<dbReference type="NCBIfam" id="TIGR00230">
    <property type="entry name" value="sfsA"/>
    <property type="match status" value="1"/>
</dbReference>
<dbReference type="InterPro" id="IPR041465">
    <property type="entry name" value="SfsA_N"/>
</dbReference>
<dbReference type="Pfam" id="PF03749">
    <property type="entry name" value="SfsA"/>
    <property type="match status" value="1"/>
</dbReference>
<evidence type="ECO:0000259" key="3">
    <source>
        <dbReference type="Pfam" id="PF17746"/>
    </source>
</evidence>
<organism evidence="4 5">
    <name type="scientific">Alcanivorax quisquiliarum</name>
    <dbReference type="NCBI Taxonomy" id="2933565"/>
    <lineage>
        <taxon>Bacteria</taxon>
        <taxon>Pseudomonadati</taxon>
        <taxon>Pseudomonadota</taxon>
        <taxon>Gammaproteobacteria</taxon>
        <taxon>Oceanospirillales</taxon>
        <taxon>Alcanivoracaceae</taxon>
        <taxon>Alcanivorax</taxon>
    </lineage>
</organism>
<feature type="domain" description="Sugar fermentation stimulation protein C-terminal" evidence="2">
    <location>
        <begin position="84"/>
        <end position="227"/>
    </location>
</feature>
<dbReference type="InterPro" id="IPR005224">
    <property type="entry name" value="SfsA"/>
</dbReference>
<comment type="similarity">
    <text evidence="1">Belongs to the SfsA family.</text>
</comment>